<organism evidence="1">
    <name type="scientific">Aerophobetes bacterium</name>
    <dbReference type="NCBI Taxonomy" id="2030807"/>
    <lineage>
        <taxon>Bacteria</taxon>
        <taxon>Candidatus Aerophobota</taxon>
    </lineage>
</organism>
<dbReference type="AlphaFoldDB" id="A0A7V5HZ00"/>
<reference evidence="1" key="1">
    <citation type="journal article" date="2020" name="mSystems">
        <title>Genome- and Community-Level Interaction Insights into Carbon Utilization and Element Cycling Functions of Hydrothermarchaeota in Hydrothermal Sediment.</title>
        <authorList>
            <person name="Zhou Z."/>
            <person name="Liu Y."/>
            <person name="Xu W."/>
            <person name="Pan J."/>
            <person name="Luo Z.H."/>
            <person name="Li M."/>
        </authorList>
    </citation>
    <scope>NUCLEOTIDE SEQUENCE [LARGE SCALE GENOMIC DNA]</scope>
    <source>
        <strain evidence="1">HyVt-92</strain>
    </source>
</reference>
<dbReference type="Proteomes" id="UP000886070">
    <property type="component" value="Unassembled WGS sequence"/>
</dbReference>
<proteinExistence type="predicted"/>
<comment type="caution">
    <text evidence="1">The sequence shown here is derived from an EMBL/GenBank/DDBJ whole genome shotgun (WGS) entry which is preliminary data.</text>
</comment>
<accession>A0A7V5HZ00</accession>
<name>A0A7V5HZ00_UNCAE</name>
<gene>
    <name evidence="1" type="ORF">ENL39_03060</name>
</gene>
<sequence>MVVVPIISGSEGYLKWLDREVREKD</sequence>
<protein>
    <recommendedName>
        <fullName evidence="2">Divalent-cation tolerance protein CutA</fullName>
    </recommendedName>
</protein>
<evidence type="ECO:0000313" key="1">
    <source>
        <dbReference type="EMBL" id="HHF98449.1"/>
    </source>
</evidence>
<evidence type="ECO:0008006" key="2">
    <source>
        <dbReference type="Google" id="ProtNLM"/>
    </source>
</evidence>
<dbReference type="EMBL" id="DRTT01000090">
    <property type="protein sequence ID" value="HHF98449.1"/>
    <property type="molecule type" value="Genomic_DNA"/>
</dbReference>